<dbReference type="InterPro" id="IPR036735">
    <property type="entry name" value="NGN_dom_sf"/>
</dbReference>
<evidence type="ECO:0000256" key="2">
    <source>
        <dbReference type="ARBA" id="ARBA00023015"/>
    </source>
</evidence>
<dbReference type="GO" id="GO:0006354">
    <property type="term" value="P:DNA-templated transcription elongation"/>
    <property type="evidence" value="ECO:0007669"/>
    <property type="project" value="InterPro"/>
</dbReference>
<dbReference type="InterPro" id="IPR043425">
    <property type="entry name" value="NusG-like"/>
</dbReference>
<dbReference type="InterPro" id="IPR006645">
    <property type="entry name" value="NGN-like_dom"/>
</dbReference>
<dbReference type="Gene3D" id="3.30.70.940">
    <property type="entry name" value="NusG, N-terminal domain"/>
    <property type="match status" value="1"/>
</dbReference>
<gene>
    <name evidence="5" type="ORF">MuYL_2849</name>
</gene>
<dbReference type="PROSITE" id="PS51539">
    <property type="entry name" value="AV_PCP_ALPHA"/>
    <property type="match status" value="1"/>
</dbReference>
<keyword evidence="3" id="KW-0804">Transcription</keyword>
<dbReference type="EMBL" id="CP022743">
    <property type="protein sequence ID" value="ASU34736.1"/>
    <property type="molecule type" value="Genomic_DNA"/>
</dbReference>
<dbReference type="Proteomes" id="UP000215002">
    <property type="component" value="Chromosome"/>
</dbReference>
<evidence type="ECO:0000313" key="6">
    <source>
        <dbReference type="Proteomes" id="UP000215002"/>
    </source>
</evidence>
<evidence type="ECO:0000256" key="1">
    <source>
        <dbReference type="ARBA" id="ARBA00022814"/>
    </source>
</evidence>
<organism evidence="5 6">
    <name type="scientific">Mucilaginibacter xinganensis</name>
    <dbReference type="NCBI Taxonomy" id="1234841"/>
    <lineage>
        <taxon>Bacteria</taxon>
        <taxon>Pseudomonadati</taxon>
        <taxon>Bacteroidota</taxon>
        <taxon>Sphingobacteriia</taxon>
        <taxon>Sphingobacteriales</taxon>
        <taxon>Sphingobacteriaceae</taxon>
        <taxon>Mucilaginibacter</taxon>
    </lineage>
</organism>
<keyword evidence="2" id="KW-0805">Transcription regulation</keyword>
<dbReference type="GO" id="GO:0031564">
    <property type="term" value="P:transcription antitermination"/>
    <property type="evidence" value="ECO:0007669"/>
    <property type="project" value="UniProtKB-KW"/>
</dbReference>
<dbReference type="Pfam" id="PF02357">
    <property type="entry name" value="NusG"/>
    <property type="match status" value="1"/>
</dbReference>
<dbReference type="NCBIfam" id="NF033644">
    <property type="entry name" value="antiterm_UpxY"/>
    <property type="match status" value="1"/>
</dbReference>
<proteinExistence type="predicted"/>
<keyword evidence="1" id="KW-0889">Transcription antitermination</keyword>
<dbReference type="PANTHER" id="PTHR30265">
    <property type="entry name" value="RHO-INTERACTING TRANSCRIPTION TERMINATION FACTOR NUSG"/>
    <property type="match status" value="1"/>
</dbReference>
<evidence type="ECO:0000313" key="5">
    <source>
        <dbReference type="EMBL" id="ASU34736.1"/>
    </source>
</evidence>
<dbReference type="AlphaFoldDB" id="A0A223NY44"/>
<dbReference type="SUPFAM" id="SSF82679">
    <property type="entry name" value="N-utilization substance G protein NusG, N-terminal domain"/>
    <property type="match status" value="1"/>
</dbReference>
<evidence type="ECO:0000256" key="3">
    <source>
        <dbReference type="ARBA" id="ARBA00023163"/>
    </source>
</evidence>
<feature type="domain" description="Peptidase C31" evidence="4">
    <location>
        <begin position="164"/>
        <end position="187"/>
    </location>
</feature>
<dbReference type="GO" id="GO:0004197">
    <property type="term" value="F:cysteine-type endopeptidase activity"/>
    <property type="evidence" value="ECO:0007669"/>
    <property type="project" value="InterPro"/>
</dbReference>
<dbReference type="KEGG" id="muc:MuYL_2849"/>
<dbReference type="PANTHER" id="PTHR30265:SF4">
    <property type="entry name" value="KOW MOTIF FAMILY PROTEIN, EXPRESSED"/>
    <property type="match status" value="1"/>
</dbReference>
<dbReference type="CDD" id="cd09895">
    <property type="entry name" value="NGN_SP_UpxY"/>
    <property type="match status" value="1"/>
</dbReference>
<dbReference type="OrthoDB" id="9796143at2"/>
<protein>
    <submittedName>
        <fullName evidence="5">Transcription antitermination factor NusG</fullName>
    </submittedName>
</protein>
<accession>A0A223NY44</accession>
<sequence length="187" mass="21600">MESKSAASFLHEKKWLLIYTRPKWEKKVDQLLKQQGIESYCPLRTVQNQWADRKKLVSLPVFNSYVFVRVTPREECEVLYTLGVIKFVYYMGKPAVIRDHIIEQIKINLTLYQNVEVVNLQSINIGDRVKIKQGVFINQSGQVIQIMGKKILMVFDQIDCALVTCIPFGHVVLNNIKNENEITSGNV</sequence>
<evidence type="ECO:0000259" key="4">
    <source>
        <dbReference type="PROSITE" id="PS51539"/>
    </source>
</evidence>
<reference evidence="5 6" key="1">
    <citation type="submission" date="2017-08" db="EMBL/GenBank/DDBJ databases">
        <title>Complete genome sequence of Mucilaginibacter sp. strain BJC16-A31.</title>
        <authorList>
            <consortium name="Henan University of Science and Technology"/>
            <person name="You X."/>
        </authorList>
    </citation>
    <scope>NUCLEOTIDE SEQUENCE [LARGE SCALE GENOMIC DNA]</scope>
    <source>
        <strain evidence="5 6">BJC16-A31</strain>
    </source>
</reference>
<dbReference type="SMART" id="SM00738">
    <property type="entry name" value="NGN"/>
    <property type="match status" value="1"/>
</dbReference>
<keyword evidence="6" id="KW-1185">Reference proteome</keyword>
<name>A0A223NY44_9SPHI</name>
<dbReference type="InterPro" id="IPR008741">
    <property type="entry name" value="AV_PCPalpha"/>
</dbReference>